<proteinExistence type="predicted"/>
<sequence length="116" mass="13272">MTQERIDLANKFVDLILPRLVTQHADAISTNLDGLRLMLNRTDDPRIRADLEASANKLEKFLQVDTQEALHKIMVEGFSKEFTVKELKELIHQEEMNIRVQAVASSMEAAIEKLLQ</sequence>
<evidence type="ECO:0000313" key="2">
    <source>
        <dbReference type="Proteomes" id="UP000026907"/>
    </source>
</evidence>
<dbReference type="Proteomes" id="UP000026907">
    <property type="component" value="Segment"/>
</dbReference>
<reference evidence="1 2" key="1">
    <citation type="journal article" date="2014" name="Genome Announc.">
        <title>Complete Genome Sequences of Two Escherichia coli O157:H7 Phages Effective in Limiting Contamination of Food Products.</title>
        <authorList>
            <person name="Hong Y."/>
            <person name="Pan Y."/>
            <person name="Harman N.J."/>
            <person name="Ebner P.D."/>
        </authorList>
    </citation>
    <scope>NUCLEOTIDE SEQUENCE [LARGE SCALE GENOMIC DNA]</scope>
</reference>
<dbReference type="GeneID" id="19486836"/>
<dbReference type="RefSeq" id="YP_009031020.1">
    <property type="nucleotide sequence ID" value="NC_024134.1"/>
</dbReference>
<evidence type="ECO:0000313" key="1">
    <source>
        <dbReference type="EMBL" id="AHN83699.1"/>
    </source>
</evidence>
<protein>
    <recommendedName>
        <fullName evidence="3">PhoH-like protein</fullName>
    </recommendedName>
</protein>
<name>A0A023MI39_9CAUD</name>
<accession>A0A023MI39</accession>
<dbReference type="KEGG" id="vg:19486836"/>
<dbReference type="EMBL" id="KJ190158">
    <property type="protein sequence ID" value="AHN83699.1"/>
    <property type="molecule type" value="Genomic_DNA"/>
</dbReference>
<organism evidence="1 2">
    <name type="scientific">Escherichia phage FFH2</name>
    <dbReference type="NCBI Taxonomy" id="1446490"/>
    <lineage>
        <taxon>Viruses</taxon>
        <taxon>Duplodnaviria</taxon>
        <taxon>Heunggongvirae</taxon>
        <taxon>Uroviricota</taxon>
        <taxon>Caudoviricetes</taxon>
        <taxon>Vequintavirinae</taxon>
        <taxon>Vequintavirus</taxon>
        <taxon>Vequintavirus PDX</taxon>
        <taxon>Vequintavirus FFH2</taxon>
    </lineage>
</organism>
<keyword evidence="2" id="KW-1185">Reference proteome</keyword>
<evidence type="ECO:0008006" key="3">
    <source>
        <dbReference type="Google" id="ProtNLM"/>
    </source>
</evidence>